<proteinExistence type="predicted"/>
<keyword evidence="8" id="KW-1185">Reference proteome</keyword>
<sequence length="370" mass="41067">MDRYIISELLPTFLFGVGAFTSIGVSVDSLFYLVNQVVEKGLPVAKAIEVLLLKFPEFIVYGLPMATLLSTLMTFGRLSSDSELVALRGCGISTQRLMMPALIFCLLITGLMFAFNESIVPAANLRASTTLRAALNQEQVEYRESNILYQEFQQVQQPDGSRESALARIFYSKEFDGKRMRGLTILDFSREGLNQIVSAESAQWNPQQSAWDFENGTIYVVSPDGSFRNIVRFTEQQLALPRSPLDLAQRSKDYGEMNIAESREYLKIIEPAGNIGKIRELRVRIQQKISLPFVCVVFGLVGATLGSQLRRAGRSTGFALSILIIFAYYILYFIFGAIAQAGALPPVLGAWIPNLFGLAAGLLLMIRASR</sequence>
<feature type="transmembrane region" description="Helical" evidence="6">
    <location>
        <begin position="58"/>
        <end position="76"/>
    </location>
</feature>
<dbReference type="KEGG" id="theu:HPC62_08915"/>
<accession>A0A6M8BQD2</accession>
<evidence type="ECO:0000256" key="3">
    <source>
        <dbReference type="ARBA" id="ARBA00022692"/>
    </source>
</evidence>
<feature type="transmembrane region" description="Helical" evidence="6">
    <location>
        <begin position="348"/>
        <end position="366"/>
    </location>
</feature>
<dbReference type="GO" id="GO:0015920">
    <property type="term" value="P:lipopolysaccharide transport"/>
    <property type="evidence" value="ECO:0007669"/>
    <property type="project" value="TreeGrafter"/>
</dbReference>
<evidence type="ECO:0000256" key="5">
    <source>
        <dbReference type="ARBA" id="ARBA00023136"/>
    </source>
</evidence>
<evidence type="ECO:0000256" key="2">
    <source>
        <dbReference type="ARBA" id="ARBA00022475"/>
    </source>
</evidence>
<feature type="transmembrane region" description="Helical" evidence="6">
    <location>
        <begin position="318"/>
        <end position="342"/>
    </location>
</feature>
<dbReference type="GO" id="GO:0043190">
    <property type="term" value="C:ATP-binding cassette (ABC) transporter complex"/>
    <property type="evidence" value="ECO:0007669"/>
    <property type="project" value="TreeGrafter"/>
</dbReference>
<evidence type="ECO:0000256" key="6">
    <source>
        <dbReference type="SAM" id="Phobius"/>
    </source>
</evidence>
<dbReference type="Pfam" id="PF03739">
    <property type="entry name" value="LptF_LptG"/>
    <property type="match status" value="1"/>
</dbReference>
<dbReference type="RefSeq" id="WP_172358860.1">
    <property type="nucleotide sequence ID" value="NZ_CP053661.1"/>
</dbReference>
<dbReference type="PANTHER" id="PTHR33529">
    <property type="entry name" value="SLR0882 PROTEIN-RELATED"/>
    <property type="match status" value="1"/>
</dbReference>
<evidence type="ECO:0000313" key="8">
    <source>
        <dbReference type="Proteomes" id="UP000505210"/>
    </source>
</evidence>
<dbReference type="PANTHER" id="PTHR33529:SF6">
    <property type="entry name" value="YJGP_YJGQ FAMILY PERMEASE"/>
    <property type="match status" value="1"/>
</dbReference>
<feature type="transmembrane region" description="Helical" evidence="6">
    <location>
        <begin position="12"/>
        <end position="34"/>
    </location>
</feature>
<reference evidence="7 8" key="1">
    <citation type="submission" date="2020-05" db="EMBL/GenBank/DDBJ databases">
        <title>Complete genome sequence of of a novel Thermoleptolyngbya strain isolated from hot springs of Ganzi, Sichuan China.</title>
        <authorList>
            <person name="Tang J."/>
            <person name="Daroch M."/>
            <person name="Li L."/>
            <person name="Waleron K."/>
            <person name="Waleron M."/>
            <person name="Waleron M."/>
        </authorList>
    </citation>
    <scope>NUCLEOTIDE SEQUENCE [LARGE SCALE GENOMIC DNA]</scope>
    <source>
        <strain evidence="7 8">PKUAC-SCTA183</strain>
    </source>
</reference>
<dbReference type="Proteomes" id="UP000505210">
    <property type="component" value="Chromosome"/>
</dbReference>
<name>A0A6M8BQD2_9CYAN</name>
<evidence type="ECO:0000256" key="1">
    <source>
        <dbReference type="ARBA" id="ARBA00004651"/>
    </source>
</evidence>
<evidence type="ECO:0000313" key="7">
    <source>
        <dbReference type="EMBL" id="QKD84863.1"/>
    </source>
</evidence>
<evidence type="ECO:0000256" key="4">
    <source>
        <dbReference type="ARBA" id="ARBA00022989"/>
    </source>
</evidence>
<keyword evidence="3 6" id="KW-0812">Transmembrane</keyword>
<organism evidence="7 8">
    <name type="scientific">Thermoleptolyngbya sichuanensis A183</name>
    <dbReference type="NCBI Taxonomy" id="2737172"/>
    <lineage>
        <taxon>Bacteria</taxon>
        <taxon>Bacillati</taxon>
        <taxon>Cyanobacteriota</taxon>
        <taxon>Cyanophyceae</taxon>
        <taxon>Oculatellales</taxon>
        <taxon>Oculatellaceae</taxon>
        <taxon>Thermoleptolyngbya</taxon>
        <taxon>Thermoleptolyngbya sichuanensis</taxon>
    </lineage>
</organism>
<comment type="subcellular location">
    <subcellularLocation>
        <location evidence="1">Cell membrane</location>
        <topology evidence="1">Multi-pass membrane protein</topology>
    </subcellularLocation>
</comment>
<dbReference type="AlphaFoldDB" id="A0A6M8BQD2"/>
<gene>
    <name evidence="7" type="ORF">HPC62_08915</name>
</gene>
<dbReference type="EMBL" id="CP053661">
    <property type="protein sequence ID" value="QKD84863.1"/>
    <property type="molecule type" value="Genomic_DNA"/>
</dbReference>
<keyword evidence="2" id="KW-1003">Cell membrane</keyword>
<feature type="transmembrane region" description="Helical" evidence="6">
    <location>
        <begin position="289"/>
        <end position="306"/>
    </location>
</feature>
<keyword evidence="5 6" id="KW-0472">Membrane</keyword>
<protein>
    <submittedName>
        <fullName evidence="7">YjgP/YjgQ family permease</fullName>
    </submittedName>
</protein>
<feature type="transmembrane region" description="Helical" evidence="6">
    <location>
        <begin position="97"/>
        <end position="115"/>
    </location>
</feature>
<keyword evidence="4 6" id="KW-1133">Transmembrane helix</keyword>
<dbReference type="InterPro" id="IPR005495">
    <property type="entry name" value="LptG/LptF_permease"/>
</dbReference>